<accession>A0ABV8YHM9</accession>
<feature type="transmembrane region" description="Helical" evidence="7">
    <location>
        <begin position="135"/>
        <end position="155"/>
    </location>
</feature>
<evidence type="ECO:0000256" key="3">
    <source>
        <dbReference type="ARBA" id="ARBA00022741"/>
    </source>
</evidence>
<reference evidence="11" key="1">
    <citation type="journal article" date="2019" name="Int. J. Syst. Evol. Microbiol.">
        <title>The Global Catalogue of Microorganisms (GCM) 10K type strain sequencing project: providing services to taxonomists for standard genome sequencing and annotation.</title>
        <authorList>
            <consortium name="The Broad Institute Genomics Platform"/>
            <consortium name="The Broad Institute Genome Sequencing Center for Infectious Disease"/>
            <person name="Wu L."/>
            <person name="Ma J."/>
        </authorList>
    </citation>
    <scope>NUCLEOTIDE SEQUENCE [LARGE SCALE GENOMIC DNA]</scope>
    <source>
        <strain evidence="11">DT43</strain>
    </source>
</reference>
<evidence type="ECO:0000256" key="4">
    <source>
        <dbReference type="ARBA" id="ARBA00022840"/>
    </source>
</evidence>
<keyword evidence="4" id="KW-0067">ATP-binding</keyword>
<dbReference type="InterPro" id="IPR027417">
    <property type="entry name" value="P-loop_NTPase"/>
</dbReference>
<gene>
    <name evidence="10" type="primary">cydD</name>
    <name evidence="10" type="ORF">ACFPH6_09600</name>
</gene>
<dbReference type="Gene3D" id="3.40.50.300">
    <property type="entry name" value="P-loop containing nucleotide triphosphate hydrolases"/>
    <property type="match status" value="2"/>
</dbReference>
<dbReference type="Proteomes" id="UP001596012">
    <property type="component" value="Unassembled WGS sequence"/>
</dbReference>
<organism evidence="10 11">
    <name type="scientific">Streptomyces xiangluensis</name>
    <dbReference type="NCBI Taxonomy" id="2665720"/>
    <lineage>
        <taxon>Bacteria</taxon>
        <taxon>Bacillati</taxon>
        <taxon>Actinomycetota</taxon>
        <taxon>Actinomycetes</taxon>
        <taxon>Kitasatosporales</taxon>
        <taxon>Streptomycetaceae</taxon>
        <taxon>Streptomyces</taxon>
    </lineage>
</organism>
<evidence type="ECO:0000256" key="1">
    <source>
        <dbReference type="ARBA" id="ARBA00004651"/>
    </source>
</evidence>
<dbReference type="EMBL" id="JBHSFG010000017">
    <property type="protein sequence ID" value="MFC4464803.1"/>
    <property type="molecule type" value="Genomic_DNA"/>
</dbReference>
<dbReference type="RefSeq" id="WP_386340198.1">
    <property type="nucleotide sequence ID" value="NZ_JBHSFG010000017.1"/>
</dbReference>
<feature type="transmembrane region" description="Helical" evidence="7">
    <location>
        <begin position="715"/>
        <end position="737"/>
    </location>
</feature>
<comment type="caution">
    <text evidence="10">The sequence shown here is derived from an EMBL/GenBank/DDBJ whole genome shotgun (WGS) entry which is preliminary data.</text>
</comment>
<dbReference type="SUPFAM" id="SSF90123">
    <property type="entry name" value="ABC transporter transmembrane region"/>
    <property type="match status" value="2"/>
</dbReference>
<feature type="transmembrane region" description="Helical" evidence="7">
    <location>
        <begin position="274"/>
        <end position="291"/>
    </location>
</feature>
<feature type="transmembrane region" description="Helical" evidence="7">
    <location>
        <begin position="743"/>
        <end position="764"/>
    </location>
</feature>
<feature type="transmembrane region" description="Helical" evidence="7">
    <location>
        <begin position="635"/>
        <end position="654"/>
    </location>
</feature>
<name>A0ABV8YHM9_9ACTN</name>
<dbReference type="PROSITE" id="PS00211">
    <property type="entry name" value="ABC_TRANSPORTER_1"/>
    <property type="match status" value="2"/>
</dbReference>
<dbReference type="Pfam" id="PF00664">
    <property type="entry name" value="ABC_membrane"/>
    <property type="match status" value="2"/>
</dbReference>
<dbReference type="InterPro" id="IPR036640">
    <property type="entry name" value="ABC1_TM_sf"/>
</dbReference>
<dbReference type="NCBIfam" id="TIGR02857">
    <property type="entry name" value="CydD"/>
    <property type="match status" value="1"/>
</dbReference>
<dbReference type="InterPro" id="IPR011527">
    <property type="entry name" value="ABC1_TM_dom"/>
</dbReference>
<evidence type="ECO:0000259" key="9">
    <source>
        <dbReference type="PROSITE" id="PS50929"/>
    </source>
</evidence>
<evidence type="ECO:0000256" key="6">
    <source>
        <dbReference type="ARBA" id="ARBA00023136"/>
    </source>
</evidence>
<dbReference type="InterPro" id="IPR003439">
    <property type="entry name" value="ABC_transporter-like_ATP-bd"/>
</dbReference>
<dbReference type="SUPFAM" id="SSF52540">
    <property type="entry name" value="P-loop containing nucleoside triphosphate hydrolases"/>
    <property type="match status" value="2"/>
</dbReference>
<protein>
    <submittedName>
        <fullName evidence="10">Thiol reductant ABC exporter subunit CydD</fullName>
    </submittedName>
</protein>
<feature type="transmembrane region" description="Helical" evidence="7">
    <location>
        <begin position="600"/>
        <end position="623"/>
    </location>
</feature>
<dbReference type="InterPro" id="IPR017871">
    <property type="entry name" value="ABC_transporter-like_CS"/>
</dbReference>
<dbReference type="InterPro" id="IPR014216">
    <property type="entry name" value="ABC_transptr_CydD"/>
</dbReference>
<feature type="transmembrane region" description="Helical" evidence="7">
    <location>
        <begin position="161"/>
        <end position="181"/>
    </location>
</feature>
<evidence type="ECO:0000256" key="5">
    <source>
        <dbReference type="ARBA" id="ARBA00022989"/>
    </source>
</evidence>
<dbReference type="PROSITE" id="PS50929">
    <property type="entry name" value="ABC_TM1F"/>
    <property type="match status" value="2"/>
</dbReference>
<feature type="transmembrane region" description="Helical" evidence="7">
    <location>
        <begin position="827"/>
        <end position="849"/>
    </location>
</feature>
<proteinExistence type="predicted"/>
<dbReference type="CDD" id="cd18584">
    <property type="entry name" value="ABC_6TM_AarD_CydD"/>
    <property type="match status" value="1"/>
</dbReference>
<dbReference type="PANTHER" id="PTHR24221:SF590">
    <property type="entry name" value="COMPONENT LINKED WITH THE ASSEMBLY OF CYTOCHROME' TRANSPORT TRANSMEMBRANE ATP-BINDING PROTEIN ABC TRANSPORTER CYDD-RELATED"/>
    <property type="match status" value="1"/>
</dbReference>
<comment type="subcellular location">
    <subcellularLocation>
        <location evidence="1">Cell membrane</location>
        <topology evidence="1">Multi-pass membrane protein</topology>
    </subcellularLocation>
</comment>
<dbReference type="CDD" id="cd03228">
    <property type="entry name" value="ABCC_MRP_Like"/>
    <property type="match status" value="1"/>
</dbReference>
<keyword evidence="5 7" id="KW-1133">Transmembrane helix</keyword>
<evidence type="ECO:0000256" key="2">
    <source>
        <dbReference type="ARBA" id="ARBA00022692"/>
    </source>
</evidence>
<dbReference type="Gene3D" id="1.20.1560.10">
    <property type="entry name" value="ABC transporter type 1, transmembrane domain"/>
    <property type="match status" value="2"/>
</dbReference>
<evidence type="ECO:0000259" key="8">
    <source>
        <dbReference type="PROSITE" id="PS50893"/>
    </source>
</evidence>
<feature type="domain" description="ABC transmembrane type-1" evidence="9">
    <location>
        <begin position="20"/>
        <end position="303"/>
    </location>
</feature>
<keyword evidence="6 7" id="KW-0472">Membrane</keyword>
<dbReference type="NCBIfam" id="TIGR02868">
    <property type="entry name" value="CydC"/>
    <property type="match status" value="1"/>
</dbReference>
<keyword evidence="2 7" id="KW-0812">Transmembrane</keyword>
<dbReference type="Pfam" id="PF00005">
    <property type="entry name" value="ABC_tran"/>
    <property type="match status" value="2"/>
</dbReference>
<evidence type="ECO:0000313" key="10">
    <source>
        <dbReference type="EMBL" id="MFC4464803.1"/>
    </source>
</evidence>
<feature type="domain" description="ABC transmembrane type-1" evidence="9">
    <location>
        <begin position="601"/>
        <end position="884"/>
    </location>
</feature>
<dbReference type="InterPro" id="IPR014223">
    <property type="entry name" value="ABC_CydC/D"/>
</dbReference>
<evidence type="ECO:0000313" key="11">
    <source>
        <dbReference type="Proteomes" id="UP001596012"/>
    </source>
</evidence>
<dbReference type="InterPro" id="IPR039421">
    <property type="entry name" value="Type_1_exporter"/>
</dbReference>
<feature type="transmembrane region" description="Helical" evidence="7">
    <location>
        <begin position="855"/>
        <end position="879"/>
    </location>
</feature>
<feature type="transmembrane region" description="Helical" evidence="7">
    <location>
        <begin position="240"/>
        <end position="268"/>
    </location>
</feature>
<feature type="transmembrane region" description="Helical" evidence="7">
    <location>
        <begin position="59"/>
        <end position="77"/>
    </location>
</feature>
<dbReference type="PANTHER" id="PTHR24221">
    <property type="entry name" value="ATP-BINDING CASSETTE SUB-FAMILY B"/>
    <property type="match status" value="1"/>
</dbReference>
<dbReference type="SMART" id="SM00382">
    <property type="entry name" value="AAA"/>
    <property type="match status" value="2"/>
</dbReference>
<evidence type="ECO:0000256" key="7">
    <source>
        <dbReference type="SAM" id="Phobius"/>
    </source>
</evidence>
<sequence>MKPIDPRLLRYARATRLFLVAVVLLGAAGAALVIAQAMLIAEIVVGAFQHGLEAAELRAPLLLLVAVAGGRALISWLTELAAHRAGAAVKSELRGRLLERAGALGPGWLSGQRTGSLVALATRGIDALDDYFSRYLPQLGLAVVVPVAVLARIVTEDWVSAAIIVGTLPLIPIFMILIGWVTQSQMDRQWRLLSRLSGHFLDVIAGLPTLKVFGRAKAQAESIRRITGEYRRATMRTLRIAFISSFALELLATISVALVAVTIGMRLVHGEMDLYVGLVILVLAPEAYLPLRQVGAQYHAAAEGLAAAEEIFSVLETQVPDSGTAIVPPSGGLRFERVTVRYPERSSDAVSDVSFAVEPGETVALVGPSGAGKSSLLNALLGFVKPTSGRVRIGGVDLAEADLAKWRSQVAWVPQRPHLYAGSIAENVRLARPDADDADVARALGDAGALEFVDALPDGMRTVLGEDGAGLSAGQRQRLALARAFLADRPVLLLDEPTASLDGETEAEVVEAVRRLAVGRTVLLVVHRPALLGVADRVVRLESAVPVAGAGSAHPGGTEARRTEAAVSTADQDELPLSTGERGSVLARVRAMAGPRRGRLAIALVLGSLALGSAVGLMATSGWLISRASQQPPVLYLMVAVTATRAFGIGRAVFRYAERLVSHDAVLRMLADTRVAVYRRLERLAPAGLRTARRGDLLSRLVADVDALQDYWLRWLLPASAAVVVSAASVGFTAWLLPEAGAALALGLLAAGAGVPLVTGAFAHRAERRLAPARGVLATRVADLLTGTAELTVAGALPARTAEARQADAALTRIASRTATATALGDGLIALVSGLTVAVTALVGAQAVADGRLSGVLMAVVVLTPLAAFEAVLGLPLAVQYRQRVRKSAERVYEVLDAPDPVREPERPREAPASPFPLVLQGMSARHHGQDRDALAGIDLTLARGQRIAVVGQSGSGKTTLAQVLLRFLDAGAGTYMLGGVDAYDLNSDDVRRLVGLCAQDAHLFDSSVRENLLLARKDATEDELRDALGRARLLDWADGLPEGLDTLIGEHGARLSGGQRQRLALARALLADFPVLLLDEPAEHLDLPTADALTADLLAATEGRTTLLITHRLAGVEAVDEVIVLADGRVVQRGPYGELAAVDGPLREMREREEASELLAAVR</sequence>
<feature type="domain" description="ABC transporter" evidence="8">
    <location>
        <begin position="918"/>
        <end position="1153"/>
    </location>
</feature>
<keyword evidence="3" id="KW-0547">Nucleotide-binding</keyword>
<dbReference type="PROSITE" id="PS50893">
    <property type="entry name" value="ABC_TRANSPORTER_2"/>
    <property type="match status" value="2"/>
</dbReference>
<dbReference type="InterPro" id="IPR003593">
    <property type="entry name" value="AAA+_ATPase"/>
</dbReference>
<feature type="domain" description="ABC transporter" evidence="8">
    <location>
        <begin position="333"/>
        <end position="575"/>
    </location>
</feature>
<keyword evidence="11" id="KW-1185">Reference proteome</keyword>